<protein>
    <submittedName>
        <fullName evidence="7">Glycoside hydrolase</fullName>
    </submittedName>
</protein>
<dbReference type="InterPro" id="IPR038765">
    <property type="entry name" value="Papain-like_cys_pep_sf"/>
</dbReference>
<dbReference type="InterPro" id="IPR000064">
    <property type="entry name" value="NLP_P60_dom"/>
</dbReference>
<dbReference type="Pfam" id="PF00877">
    <property type="entry name" value="NLPC_P60"/>
    <property type="match status" value="1"/>
</dbReference>
<comment type="similarity">
    <text evidence="1">Belongs to the peptidase C40 family.</text>
</comment>
<dbReference type="STRING" id="558173.CDOO_03420"/>
<dbReference type="GO" id="GO:0006508">
    <property type="term" value="P:proteolysis"/>
    <property type="evidence" value="ECO:0007669"/>
    <property type="project" value="UniProtKB-KW"/>
</dbReference>
<evidence type="ECO:0000256" key="1">
    <source>
        <dbReference type="ARBA" id="ARBA00007074"/>
    </source>
</evidence>
<keyword evidence="2" id="KW-0645">Protease</keyword>
<dbReference type="SUPFAM" id="SSF54001">
    <property type="entry name" value="Cysteine proteinases"/>
    <property type="match status" value="1"/>
</dbReference>
<proteinExistence type="inferred from homology"/>
<feature type="compositionally biased region" description="Low complexity" evidence="5">
    <location>
        <begin position="174"/>
        <end position="187"/>
    </location>
</feature>
<dbReference type="Proteomes" id="UP000029914">
    <property type="component" value="Chromosome"/>
</dbReference>
<dbReference type="eggNOG" id="COG0791">
    <property type="taxonomic scope" value="Bacteria"/>
</dbReference>
<gene>
    <name evidence="7" type="ORF">CDOO_03420</name>
</gene>
<feature type="region of interest" description="Disordered" evidence="5">
    <location>
        <begin position="148"/>
        <end position="187"/>
    </location>
</feature>
<keyword evidence="4" id="KW-0788">Thiol protease</keyword>
<dbReference type="OrthoDB" id="5177647at2"/>
<dbReference type="HOGENOM" id="CLU_060749_0_0_11"/>
<organism evidence="7 8">
    <name type="scientific">Corynebacterium doosanense CAU 212 = DSM 45436</name>
    <dbReference type="NCBI Taxonomy" id="558173"/>
    <lineage>
        <taxon>Bacteria</taxon>
        <taxon>Bacillati</taxon>
        <taxon>Actinomycetota</taxon>
        <taxon>Actinomycetes</taxon>
        <taxon>Mycobacteriales</taxon>
        <taxon>Corynebacteriaceae</taxon>
        <taxon>Corynebacterium</taxon>
    </lineage>
</organism>
<dbReference type="PANTHER" id="PTHR47359">
    <property type="entry name" value="PEPTIDOGLYCAN DL-ENDOPEPTIDASE CWLO"/>
    <property type="match status" value="1"/>
</dbReference>
<accession>A0A097IE51</accession>
<dbReference type="EMBL" id="CP006764">
    <property type="protein sequence ID" value="AIT60402.1"/>
    <property type="molecule type" value="Genomic_DNA"/>
</dbReference>
<dbReference type="Gene3D" id="3.90.1720.10">
    <property type="entry name" value="endopeptidase domain like (from Nostoc punctiforme)"/>
    <property type="match status" value="1"/>
</dbReference>
<dbReference type="PROSITE" id="PS51935">
    <property type="entry name" value="NLPC_P60"/>
    <property type="match status" value="1"/>
</dbReference>
<evidence type="ECO:0000259" key="6">
    <source>
        <dbReference type="PROSITE" id="PS51935"/>
    </source>
</evidence>
<dbReference type="KEGG" id="cdo:CDOO_03420"/>
<sequence>MKQVVDALHTLSALEPPRLPAPSIPALPDLAAVGPLAADMSADATGLLSALELHGRERDTVTELVSRAGPLIEAAARDLIAIGVGLVRRAIPVAAGLLTPSLAGNAAAHAELTLLATEAVGSAQSRLRQLELELQPVVAGLDRVSDAEEPRLRTVPELQSVTGAGHPPTPAPSTPTGGSAAGQAAADAALSQVGTPYAWGGTGNGGYDCSGLTQWAYRQAGVELPRLAQEQDIGRQVSAEELQPGDLAVWDGHVAMYTGNGMMVEAGDPVQTNPVRTSNIGMGFQGFWRPTG</sequence>
<keyword evidence="3 7" id="KW-0378">Hydrolase</keyword>
<keyword evidence="8" id="KW-1185">Reference proteome</keyword>
<reference evidence="7 8" key="1">
    <citation type="submission" date="2013-09" db="EMBL/GenBank/DDBJ databases">
        <title>Complete genome sequence of Corynebacterium doosanense CAU 212(T) (=DSM 45436(T)), isolated from activated sludge.</title>
        <authorList>
            <person name="Schaffert L."/>
            <person name="Albersmeier A."/>
            <person name="Kalinowski J."/>
            <person name="Ruckert C."/>
        </authorList>
    </citation>
    <scope>NUCLEOTIDE SEQUENCE [LARGE SCALE GENOMIC DNA]</scope>
    <source>
        <strain evidence="7 8">CAU 212</strain>
    </source>
</reference>
<evidence type="ECO:0000256" key="4">
    <source>
        <dbReference type="ARBA" id="ARBA00022807"/>
    </source>
</evidence>
<evidence type="ECO:0000313" key="8">
    <source>
        <dbReference type="Proteomes" id="UP000029914"/>
    </source>
</evidence>
<evidence type="ECO:0000313" key="7">
    <source>
        <dbReference type="EMBL" id="AIT60402.1"/>
    </source>
</evidence>
<name>A0A097IE51_9CORY</name>
<dbReference type="GO" id="GO:0008234">
    <property type="term" value="F:cysteine-type peptidase activity"/>
    <property type="evidence" value="ECO:0007669"/>
    <property type="project" value="UniProtKB-KW"/>
</dbReference>
<feature type="domain" description="NlpC/P60" evidence="6">
    <location>
        <begin position="179"/>
        <end position="292"/>
    </location>
</feature>
<evidence type="ECO:0000256" key="5">
    <source>
        <dbReference type="SAM" id="MobiDB-lite"/>
    </source>
</evidence>
<dbReference type="RefSeq" id="WP_018021175.1">
    <property type="nucleotide sequence ID" value="NZ_AQUX01000002.1"/>
</dbReference>
<evidence type="ECO:0000256" key="3">
    <source>
        <dbReference type="ARBA" id="ARBA00022801"/>
    </source>
</evidence>
<dbReference type="InterPro" id="IPR051794">
    <property type="entry name" value="PG_Endopeptidase_C40"/>
</dbReference>
<evidence type="ECO:0000256" key="2">
    <source>
        <dbReference type="ARBA" id="ARBA00022670"/>
    </source>
</evidence>
<dbReference type="AlphaFoldDB" id="A0A097IE51"/>
<dbReference type="PANTHER" id="PTHR47359:SF3">
    <property type="entry name" value="NLP_P60 DOMAIN-CONTAINING PROTEIN-RELATED"/>
    <property type="match status" value="1"/>
</dbReference>